<keyword evidence="1" id="KW-0812">Transmembrane</keyword>
<organism evidence="3 4">
    <name type="scientific">Hoeflea ulvae</name>
    <dbReference type="NCBI Taxonomy" id="2983764"/>
    <lineage>
        <taxon>Bacteria</taxon>
        <taxon>Pseudomonadati</taxon>
        <taxon>Pseudomonadota</taxon>
        <taxon>Alphaproteobacteria</taxon>
        <taxon>Hyphomicrobiales</taxon>
        <taxon>Rhizobiaceae</taxon>
        <taxon>Hoeflea</taxon>
    </lineage>
</organism>
<keyword evidence="1" id="KW-1133">Transmembrane helix</keyword>
<dbReference type="InterPro" id="IPR002823">
    <property type="entry name" value="DUF112_TM"/>
</dbReference>
<evidence type="ECO:0000313" key="3">
    <source>
        <dbReference type="EMBL" id="MCY0093842.1"/>
    </source>
</evidence>
<gene>
    <name evidence="3" type="ORF">OEG82_07385</name>
</gene>
<dbReference type="Proteomes" id="UP001081283">
    <property type="component" value="Unassembled WGS sequence"/>
</dbReference>
<name>A0ABT3YDT5_9HYPH</name>
<evidence type="ECO:0000259" key="2">
    <source>
        <dbReference type="Pfam" id="PF01970"/>
    </source>
</evidence>
<comment type="caution">
    <text evidence="3">The sequence shown here is derived from an EMBL/GenBank/DDBJ whole genome shotgun (WGS) entry which is preliminary data.</text>
</comment>
<feature type="transmembrane region" description="Helical" evidence="1">
    <location>
        <begin position="353"/>
        <end position="381"/>
    </location>
</feature>
<feature type="transmembrane region" description="Helical" evidence="1">
    <location>
        <begin position="105"/>
        <end position="128"/>
    </location>
</feature>
<sequence length="503" mass="52669">MEILYQVALHLGDPYIFLAAAAGVTWGILGGAMPGISPSITMALLLPFTYTMDPTGAIVLLASTYVGAEYGGSIPAILIRTPGTNAAAATVIDGYEMNKKGKAGLALGISLYSGVLGSLFGLMMLMLLSKPLASVALAFTPPAYFALGVLGLSVIATLSGESLLKGFVAALLGLMIATIGTDPVTGSNRFTFGSSDLLTGIAPVLIMVGMFAMSELLVQASDRSEGSKVQSRPRMEFPGVKLARRLALPQSIGAVIGTFEGVMPGAGGTIASFMSYNEARRWSRHKEEFGKGSPEGIAAPETANNAVAETALVPLLSFGIPGSNSTAILLGGFLIHGLVPGPMLFTRSADVVYGLYAGLFVAALSLFAIGIMMLPVCIWLVNRPRPYLSAFIFALILSGIFSIHASLSDLAIMLVAGTVGFFMRMLRIPFLPAVLGLVLGYLVESSFRRSLVLSGDDLTIFFTDKVSLALLVVAFLFVAGSVGKRLLDALRKRPTGQYSEGSE</sequence>
<proteinExistence type="predicted"/>
<reference evidence="3" key="1">
    <citation type="submission" date="2022-10" db="EMBL/GenBank/DDBJ databases">
        <title>Hoeflea sp. J2-29, isolated from marine algae.</title>
        <authorList>
            <person name="Kristyanto S."/>
            <person name="Kim J.M."/>
            <person name="Jeon C.O."/>
        </authorList>
    </citation>
    <scope>NUCLEOTIDE SEQUENCE</scope>
    <source>
        <strain evidence="3">J2-29</strain>
    </source>
</reference>
<dbReference type="EMBL" id="JAOVZQ010000001">
    <property type="protein sequence ID" value="MCY0093842.1"/>
    <property type="molecule type" value="Genomic_DNA"/>
</dbReference>
<protein>
    <submittedName>
        <fullName evidence="3">Tripartite tricarboxylate transporter permease</fullName>
    </submittedName>
</protein>
<feature type="transmembrane region" description="Helical" evidence="1">
    <location>
        <begin position="200"/>
        <end position="218"/>
    </location>
</feature>
<feature type="transmembrane region" description="Helical" evidence="1">
    <location>
        <begin position="163"/>
        <end position="180"/>
    </location>
</feature>
<keyword evidence="4" id="KW-1185">Reference proteome</keyword>
<dbReference type="RefSeq" id="WP_267611786.1">
    <property type="nucleotide sequence ID" value="NZ_JAOVZQ010000001.1"/>
</dbReference>
<feature type="domain" description="DUF112" evidence="2">
    <location>
        <begin position="18"/>
        <end position="435"/>
    </location>
</feature>
<dbReference type="PANTHER" id="PTHR35342:SF5">
    <property type="entry name" value="TRICARBOXYLIC TRANSPORT PROTEIN"/>
    <property type="match status" value="1"/>
</dbReference>
<feature type="transmembrane region" description="Helical" evidence="1">
    <location>
        <begin position="134"/>
        <end position="156"/>
    </location>
</feature>
<feature type="transmembrane region" description="Helical" evidence="1">
    <location>
        <begin position="387"/>
        <end position="416"/>
    </location>
</feature>
<evidence type="ECO:0000256" key="1">
    <source>
        <dbReference type="SAM" id="Phobius"/>
    </source>
</evidence>
<feature type="transmembrane region" description="Helical" evidence="1">
    <location>
        <begin position="428"/>
        <end position="447"/>
    </location>
</feature>
<dbReference type="PANTHER" id="PTHR35342">
    <property type="entry name" value="TRICARBOXYLIC TRANSPORT PROTEIN"/>
    <property type="match status" value="1"/>
</dbReference>
<feature type="transmembrane region" description="Helical" evidence="1">
    <location>
        <begin position="467"/>
        <end position="487"/>
    </location>
</feature>
<feature type="transmembrane region" description="Helical" evidence="1">
    <location>
        <begin position="15"/>
        <end position="36"/>
    </location>
</feature>
<dbReference type="Pfam" id="PF01970">
    <property type="entry name" value="TctA"/>
    <property type="match status" value="1"/>
</dbReference>
<evidence type="ECO:0000313" key="4">
    <source>
        <dbReference type="Proteomes" id="UP001081283"/>
    </source>
</evidence>
<accession>A0ABT3YDT5</accession>
<keyword evidence="1" id="KW-0472">Membrane</keyword>